<dbReference type="Proteomes" id="UP001516662">
    <property type="component" value="Unassembled WGS sequence"/>
</dbReference>
<dbReference type="InterPro" id="IPR032816">
    <property type="entry name" value="VTT_dom"/>
</dbReference>
<keyword evidence="5 7" id="KW-1133">Transmembrane helix</keyword>
<evidence type="ECO:0000256" key="6">
    <source>
        <dbReference type="ARBA" id="ARBA00023136"/>
    </source>
</evidence>
<evidence type="ECO:0000256" key="2">
    <source>
        <dbReference type="ARBA" id="ARBA00010792"/>
    </source>
</evidence>
<proteinExistence type="inferred from homology"/>
<dbReference type="Pfam" id="PF09335">
    <property type="entry name" value="VTT_dom"/>
    <property type="match status" value="1"/>
</dbReference>
<accession>A0ABR9QEJ9</accession>
<evidence type="ECO:0000259" key="8">
    <source>
        <dbReference type="Pfam" id="PF09335"/>
    </source>
</evidence>
<reference evidence="9 10" key="1">
    <citation type="submission" date="2020-10" db="EMBL/GenBank/DDBJ databases">
        <title>Bacillus sp. HD4P25, an endophyte from a halophyte.</title>
        <authorList>
            <person name="Sun J.-Q."/>
        </authorList>
    </citation>
    <scope>NUCLEOTIDE SEQUENCE [LARGE SCALE GENOMIC DNA]</scope>
    <source>
        <strain evidence="9 10">YIM 93174</strain>
    </source>
</reference>
<dbReference type="RefSeq" id="WP_193534413.1">
    <property type="nucleotide sequence ID" value="NZ_JADCLJ010000007.1"/>
</dbReference>
<feature type="transmembrane region" description="Helical" evidence="7">
    <location>
        <begin position="166"/>
        <end position="184"/>
    </location>
</feature>
<feature type="domain" description="VTT" evidence="8">
    <location>
        <begin position="30"/>
        <end position="148"/>
    </location>
</feature>
<dbReference type="PANTHER" id="PTHR42709">
    <property type="entry name" value="ALKALINE PHOSPHATASE LIKE PROTEIN"/>
    <property type="match status" value="1"/>
</dbReference>
<protein>
    <submittedName>
        <fullName evidence="9">VTT domain-containing protein</fullName>
    </submittedName>
</protein>
<evidence type="ECO:0000256" key="7">
    <source>
        <dbReference type="SAM" id="Phobius"/>
    </source>
</evidence>
<keyword evidence="3" id="KW-1003">Cell membrane</keyword>
<keyword evidence="4 7" id="KW-0812">Transmembrane</keyword>
<gene>
    <name evidence="9" type="ORF">IMZ08_02475</name>
</gene>
<dbReference type="EMBL" id="JADCLJ010000007">
    <property type="protein sequence ID" value="MBE4906924.1"/>
    <property type="molecule type" value="Genomic_DNA"/>
</dbReference>
<feature type="transmembrane region" description="Helical" evidence="7">
    <location>
        <begin position="12"/>
        <end position="42"/>
    </location>
</feature>
<feature type="transmembrane region" description="Helical" evidence="7">
    <location>
        <begin position="48"/>
        <end position="72"/>
    </location>
</feature>
<dbReference type="PANTHER" id="PTHR42709:SF6">
    <property type="entry name" value="UNDECAPRENYL PHOSPHATE TRANSPORTER A"/>
    <property type="match status" value="1"/>
</dbReference>
<comment type="similarity">
    <text evidence="2">Belongs to the DedA family.</text>
</comment>
<evidence type="ECO:0000313" key="10">
    <source>
        <dbReference type="Proteomes" id="UP001516662"/>
    </source>
</evidence>
<feature type="transmembrane region" description="Helical" evidence="7">
    <location>
        <begin position="125"/>
        <end position="146"/>
    </location>
</feature>
<sequence>MIQQIVEWLGLIGLPGLFIVMALEGSSLPIPGIILVLSFGYILSPDLLSMAFIAAVMAICYSIASLIPYFIGMKSGDLLPKRFEKGIIRGKQFFNRYGKWSIAISRPFGIGNYISYVAGISKVRLLQYLTLTFLGIYPWSFIMLYLGNYFNGNVEAVQAFFSSYSLYAYIVLLVVVSLISAFYYRRFKNKEKSLVGRRGNV</sequence>
<evidence type="ECO:0000256" key="1">
    <source>
        <dbReference type="ARBA" id="ARBA00004651"/>
    </source>
</evidence>
<keyword evidence="6 7" id="KW-0472">Membrane</keyword>
<keyword evidence="10" id="KW-1185">Reference proteome</keyword>
<evidence type="ECO:0000256" key="4">
    <source>
        <dbReference type="ARBA" id="ARBA00022692"/>
    </source>
</evidence>
<comment type="caution">
    <text evidence="9">The sequence shown here is derived from an EMBL/GenBank/DDBJ whole genome shotgun (WGS) entry which is preliminary data.</text>
</comment>
<evidence type="ECO:0000256" key="5">
    <source>
        <dbReference type="ARBA" id="ARBA00022989"/>
    </source>
</evidence>
<organism evidence="9 10">
    <name type="scientific">Litchfieldia luteola</name>
    <dbReference type="NCBI Taxonomy" id="682179"/>
    <lineage>
        <taxon>Bacteria</taxon>
        <taxon>Bacillati</taxon>
        <taxon>Bacillota</taxon>
        <taxon>Bacilli</taxon>
        <taxon>Bacillales</taxon>
        <taxon>Bacillaceae</taxon>
        <taxon>Litchfieldia</taxon>
    </lineage>
</organism>
<evidence type="ECO:0000313" key="9">
    <source>
        <dbReference type="EMBL" id="MBE4906924.1"/>
    </source>
</evidence>
<comment type="subcellular location">
    <subcellularLocation>
        <location evidence="1">Cell membrane</location>
        <topology evidence="1">Multi-pass membrane protein</topology>
    </subcellularLocation>
</comment>
<evidence type="ECO:0000256" key="3">
    <source>
        <dbReference type="ARBA" id="ARBA00022475"/>
    </source>
</evidence>
<name>A0ABR9QEJ9_9BACI</name>
<dbReference type="InterPro" id="IPR051311">
    <property type="entry name" value="DedA_domain"/>
</dbReference>